<dbReference type="InterPro" id="IPR000531">
    <property type="entry name" value="Beta-barrel_TonB"/>
</dbReference>
<dbReference type="NCBIfam" id="TIGR04056">
    <property type="entry name" value="OMP_RagA_SusC"/>
    <property type="match status" value="1"/>
</dbReference>
<feature type="domain" description="TonB-dependent receptor-like beta-barrel" evidence="10">
    <location>
        <begin position="360"/>
        <end position="917"/>
    </location>
</feature>
<evidence type="ECO:0000256" key="1">
    <source>
        <dbReference type="ARBA" id="ARBA00004571"/>
    </source>
</evidence>
<evidence type="ECO:0000256" key="8">
    <source>
        <dbReference type="PROSITE-ProRule" id="PRU01360"/>
    </source>
</evidence>
<reference evidence="12 13" key="1">
    <citation type="submission" date="2016-07" db="EMBL/GenBank/DDBJ databases">
        <title>Genome of Pelobium manganitolerans.</title>
        <authorList>
            <person name="Wu S."/>
            <person name="Wang G."/>
        </authorList>
    </citation>
    <scope>NUCLEOTIDE SEQUENCE [LARGE SCALE GENOMIC DNA]</scope>
    <source>
        <strain evidence="12 13">YS-25</strain>
    </source>
</reference>
<proteinExistence type="inferred from homology"/>
<keyword evidence="2 8" id="KW-0813">Transport</keyword>
<evidence type="ECO:0000256" key="2">
    <source>
        <dbReference type="ARBA" id="ARBA00022448"/>
    </source>
</evidence>
<dbReference type="Gene3D" id="2.170.130.10">
    <property type="entry name" value="TonB-dependent receptor, plug domain"/>
    <property type="match status" value="1"/>
</dbReference>
<comment type="similarity">
    <text evidence="8 9">Belongs to the TonB-dependent receptor family.</text>
</comment>
<dbReference type="SUPFAM" id="SSF56935">
    <property type="entry name" value="Porins"/>
    <property type="match status" value="1"/>
</dbReference>
<dbReference type="InterPro" id="IPR039426">
    <property type="entry name" value="TonB-dep_rcpt-like"/>
</dbReference>
<dbReference type="Pfam" id="PF00593">
    <property type="entry name" value="TonB_dep_Rec_b-barrel"/>
    <property type="match status" value="1"/>
</dbReference>
<gene>
    <name evidence="12" type="ORF">BCY91_11050</name>
</gene>
<evidence type="ECO:0000256" key="3">
    <source>
        <dbReference type="ARBA" id="ARBA00022452"/>
    </source>
</evidence>
<dbReference type="InterPro" id="IPR036942">
    <property type="entry name" value="Beta-barrel_TonB_sf"/>
</dbReference>
<keyword evidence="13" id="KW-1185">Reference proteome</keyword>
<organism evidence="12 13">
    <name type="scientific">Pelobium manganitolerans</name>
    <dbReference type="NCBI Taxonomy" id="1842495"/>
    <lineage>
        <taxon>Bacteria</taxon>
        <taxon>Pseudomonadati</taxon>
        <taxon>Bacteroidota</taxon>
        <taxon>Sphingobacteriia</taxon>
        <taxon>Sphingobacteriales</taxon>
        <taxon>Sphingobacteriaceae</taxon>
        <taxon>Pelobium</taxon>
    </lineage>
</organism>
<dbReference type="Gene3D" id="2.40.170.20">
    <property type="entry name" value="TonB-dependent receptor, beta-barrel domain"/>
    <property type="match status" value="1"/>
</dbReference>
<dbReference type="InterPro" id="IPR023996">
    <property type="entry name" value="TonB-dep_OMP_SusC/RagA"/>
</dbReference>
<evidence type="ECO:0000256" key="9">
    <source>
        <dbReference type="RuleBase" id="RU003357"/>
    </source>
</evidence>
<keyword evidence="6 8" id="KW-0472">Membrane</keyword>
<keyword evidence="7 8" id="KW-0998">Cell outer membrane</keyword>
<feature type="domain" description="TonB-dependent receptor plug" evidence="11">
    <location>
        <begin position="82"/>
        <end position="178"/>
    </location>
</feature>
<comment type="subcellular location">
    <subcellularLocation>
        <location evidence="1 8">Cell outer membrane</location>
        <topology evidence="1 8">Multi-pass membrane protein</topology>
    </subcellularLocation>
</comment>
<dbReference type="EMBL" id="MBTA01000029">
    <property type="protein sequence ID" value="RKD12781.1"/>
    <property type="molecule type" value="Genomic_DNA"/>
</dbReference>
<dbReference type="InterPro" id="IPR037066">
    <property type="entry name" value="Plug_dom_sf"/>
</dbReference>
<accession>A0A419S223</accession>
<keyword evidence="4 8" id="KW-0812">Transmembrane</keyword>
<evidence type="ECO:0000259" key="10">
    <source>
        <dbReference type="Pfam" id="PF00593"/>
    </source>
</evidence>
<protein>
    <recommendedName>
        <fullName evidence="14">SusC/RagA family TonB-linked outer membrane protein</fullName>
    </recommendedName>
</protein>
<evidence type="ECO:0000256" key="6">
    <source>
        <dbReference type="ARBA" id="ARBA00023136"/>
    </source>
</evidence>
<evidence type="ECO:0000313" key="13">
    <source>
        <dbReference type="Proteomes" id="UP000283433"/>
    </source>
</evidence>
<comment type="caution">
    <text evidence="12">The sequence shown here is derived from an EMBL/GenBank/DDBJ whole genome shotgun (WGS) entry which is preliminary data.</text>
</comment>
<evidence type="ECO:0000313" key="12">
    <source>
        <dbReference type="EMBL" id="RKD12781.1"/>
    </source>
</evidence>
<dbReference type="GO" id="GO:0009279">
    <property type="term" value="C:cell outer membrane"/>
    <property type="evidence" value="ECO:0007669"/>
    <property type="project" value="UniProtKB-SubCell"/>
</dbReference>
<dbReference type="InterPro" id="IPR012910">
    <property type="entry name" value="Plug_dom"/>
</dbReference>
<dbReference type="Pfam" id="PF07715">
    <property type="entry name" value="Plug"/>
    <property type="match status" value="1"/>
</dbReference>
<evidence type="ECO:0000256" key="4">
    <source>
        <dbReference type="ARBA" id="ARBA00022692"/>
    </source>
</evidence>
<name>A0A419S223_9SPHI</name>
<dbReference type="AlphaFoldDB" id="A0A419S223"/>
<dbReference type="Proteomes" id="UP000283433">
    <property type="component" value="Unassembled WGS sequence"/>
</dbReference>
<evidence type="ECO:0000259" key="11">
    <source>
        <dbReference type="Pfam" id="PF07715"/>
    </source>
</evidence>
<keyword evidence="5 9" id="KW-0798">TonB box</keyword>
<keyword evidence="3 8" id="KW-1134">Transmembrane beta strand</keyword>
<sequence length="949" mass="104685">MPIYQAKIYANGKLASSTDRAGNFTLSLAKGQQLKVIAQGYLAFAKTIERADSLIVYLKDNPLGADTTYQTLYTGALKRKLSTAAISEIYTSQLELTNSRSTGGLLVGRMPGLFTNQSSGEPGADAVSLSLRGATPLIMVDGTPQSFGAINPEQIESITLLKDAVSTAMLGMRASNGILYITTRRGREEAQKISFKVQSGIQTPLVLPKSLNAFSYATLYNEALANDNKSPLYSLEALAAYRDGSDPFTYPDVNWYDQVLKNNAAFSRFDLAVSGGAKTSNYFVNLDYLDQGGLFRTDPKNSYNTNADFKRYSFRSNASIDLSKMFTSSVRLGAQIQNGNEPGATVPTIFSNLLSTPANAIPVFNPNGSLAGTDNYLSNIYGQTFRSGYRLYNQVEFKVDVDLKAKLDVLTKGLYAKALVAYNSYLFENINRAKREEVFEMQVNAAGDTTYTRRGAVGVPMSNIGTVTGRNSSLYGEFALGYQRRIGVHGFDAYLQASNDKMSYSSLLPENYRGIAAKASYNYKEKYLLDVAFGYNGVERFAEGRRYGFFPAIGLGWNITEERFMQFVPFIDYLKLRGSYGLTGNVSAGRFTYLQNYARGAGYNVGTTPTGANGIIQASLANPNITWEKAKKLNLGVDARFFNNKLGTTVEYFVNHFYDLLQRPNTGSAILGAAYPLVNIGKLERNGMEFQLTYQDHIGKFNYFIQPNISYFRSINTFIDEAPREYPWQVRTGLPGGQPFGYIAEGLFQTNAEAASSPVIAGYTARAGDIKYRDLNKDGTIDSRDVAPIGHRRPLTFYGINLGFDIKGFDFSALIQGVENRQFFFTGANVFEFTNNGKGQAFEHHLGRWTPENATTASYPRLSVGANPNNEVNSSYWLKSGDYMRLRNLEVGYTLPAKVTRKAGIATARIFFNGANLLTWSEFKEVDPESNSGGYPIPRTLSGGINIKF</sequence>
<evidence type="ECO:0008006" key="14">
    <source>
        <dbReference type="Google" id="ProtNLM"/>
    </source>
</evidence>
<evidence type="ECO:0000256" key="7">
    <source>
        <dbReference type="ARBA" id="ARBA00023237"/>
    </source>
</evidence>
<dbReference type="PROSITE" id="PS52016">
    <property type="entry name" value="TONB_DEPENDENT_REC_3"/>
    <property type="match status" value="1"/>
</dbReference>
<evidence type="ECO:0000256" key="5">
    <source>
        <dbReference type="ARBA" id="ARBA00023077"/>
    </source>
</evidence>